<dbReference type="InterPro" id="IPR052511">
    <property type="entry name" value="ATP-dep_Helicase"/>
</dbReference>
<evidence type="ECO:0000259" key="10">
    <source>
        <dbReference type="PROSITE" id="PS51192"/>
    </source>
</evidence>
<dbReference type="InterPro" id="IPR011545">
    <property type="entry name" value="DEAD/DEAH_box_helicase_dom"/>
</dbReference>
<dbReference type="CDD" id="cd17922">
    <property type="entry name" value="DEXHc_LHR-like"/>
    <property type="match status" value="1"/>
</dbReference>
<dbReference type="InterPro" id="IPR013701">
    <property type="entry name" value="Lhr-like_DEAD/DEAH_assoc"/>
</dbReference>
<evidence type="ECO:0000313" key="13">
    <source>
        <dbReference type="Proteomes" id="UP000218899"/>
    </source>
</evidence>
<keyword evidence="5" id="KW-0067">ATP-binding</keyword>
<dbReference type="PROSITE" id="PS51194">
    <property type="entry name" value="HELICASE_CTER"/>
    <property type="match status" value="1"/>
</dbReference>
<evidence type="ECO:0000256" key="3">
    <source>
        <dbReference type="ARBA" id="ARBA00022801"/>
    </source>
</evidence>
<keyword evidence="13" id="KW-1185">Reference proteome</keyword>
<dbReference type="PANTHER" id="PTHR47962:SF5">
    <property type="entry name" value="ATP-DEPENDENT HELICASE LHR-RELATED"/>
    <property type="match status" value="1"/>
</dbReference>
<keyword evidence="2" id="KW-0227">DNA damage</keyword>
<evidence type="ECO:0000313" key="12">
    <source>
        <dbReference type="EMBL" id="BAU47355.1"/>
    </source>
</evidence>
<evidence type="ECO:0000256" key="5">
    <source>
        <dbReference type="ARBA" id="ARBA00022840"/>
    </source>
</evidence>
<accession>A0A1B4V244</accession>
<dbReference type="GO" id="GO:0016887">
    <property type="term" value="F:ATP hydrolysis activity"/>
    <property type="evidence" value="ECO:0007669"/>
    <property type="project" value="TreeGrafter"/>
</dbReference>
<dbReference type="InterPro" id="IPR001650">
    <property type="entry name" value="Helicase_C-like"/>
</dbReference>
<dbReference type="Proteomes" id="UP000218899">
    <property type="component" value="Chromosome"/>
</dbReference>
<keyword evidence="7" id="KW-0234">DNA repair</keyword>
<dbReference type="Pfam" id="PF08494">
    <property type="entry name" value="DEAD_assoc"/>
    <property type="match status" value="1"/>
</dbReference>
<proteinExistence type="predicted"/>
<keyword evidence="1" id="KW-0547">Nucleotide-binding</keyword>
<dbReference type="InterPro" id="IPR045628">
    <property type="entry name" value="Lhr_WH_dom"/>
</dbReference>
<organism evidence="12 13">
    <name type="scientific">Sulfurifustis variabilis</name>
    <dbReference type="NCBI Taxonomy" id="1675686"/>
    <lineage>
        <taxon>Bacteria</taxon>
        <taxon>Pseudomonadati</taxon>
        <taxon>Pseudomonadota</taxon>
        <taxon>Gammaproteobacteria</taxon>
        <taxon>Acidiferrobacterales</taxon>
        <taxon>Acidiferrobacteraceae</taxon>
        <taxon>Sulfurifustis</taxon>
    </lineage>
</organism>
<dbReference type="InterPro" id="IPR027417">
    <property type="entry name" value="P-loop_NTPase"/>
</dbReference>
<protein>
    <submittedName>
        <fullName evidence="12">ATP-dependent DNA helicase</fullName>
    </submittedName>
</protein>
<evidence type="ECO:0000256" key="1">
    <source>
        <dbReference type="ARBA" id="ARBA00022741"/>
    </source>
</evidence>
<feature type="region of interest" description="Disordered" evidence="9">
    <location>
        <begin position="1051"/>
        <end position="1098"/>
    </location>
</feature>
<dbReference type="SMART" id="SM00490">
    <property type="entry name" value="HELICc"/>
    <property type="match status" value="1"/>
</dbReference>
<dbReference type="PROSITE" id="PS51192">
    <property type="entry name" value="HELICASE_ATP_BIND_1"/>
    <property type="match status" value="1"/>
</dbReference>
<dbReference type="CDD" id="cd18796">
    <property type="entry name" value="SF2_C_LHR"/>
    <property type="match status" value="1"/>
</dbReference>
<feature type="compositionally biased region" description="Basic and acidic residues" evidence="9">
    <location>
        <begin position="1051"/>
        <end position="1069"/>
    </location>
</feature>
<reference evidence="12 13" key="1">
    <citation type="submission" date="2015-08" db="EMBL/GenBank/DDBJ databases">
        <title>Complete genome sequence of Sulfurifustis variabilis.</title>
        <authorList>
            <person name="Miura A."/>
            <person name="Kojima H."/>
            <person name="Fukui M."/>
        </authorList>
    </citation>
    <scope>NUCLEOTIDE SEQUENCE [LARGE SCALE GENOMIC DNA]</scope>
    <source>
        <strain evidence="13">skN76</strain>
    </source>
</reference>
<evidence type="ECO:0000256" key="4">
    <source>
        <dbReference type="ARBA" id="ARBA00022806"/>
    </source>
</evidence>
<dbReference type="Pfam" id="PF00271">
    <property type="entry name" value="Helicase_C"/>
    <property type="match status" value="1"/>
</dbReference>
<dbReference type="InterPro" id="IPR055367">
    <property type="entry name" value="WH4_Lhr"/>
</dbReference>
<keyword evidence="6" id="KW-0238">DNA-binding</keyword>
<dbReference type="RefSeq" id="WP_096459038.1">
    <property type="nucleotide sequence ID" value="NZ_AP014936.1"/>
</dbReference>
<evidence type="ECO:0000256" key="6">
    <source>
        <dbReference type="ARBA" id="ARBA00023125"/>
    </source>
</evidence>
<evidence type="ECO:0000256" key="2">
    <source>
        <dbReference type="ARBA" id="ARBA00022763"/>
    </source>
</evidence>
<feature type="region of interest" description="Disordered" evidence="9">
    <location>
        <begin position="1335"/>
        <end position="1385"/>
    </location>
</feature>
<dbReference type="GO" id="GO:0006281">
    <property type="term" value="P:DNA repair"/>
    <property type="evidence" value="ECO:0007669"/>
    <property type="project" value="UniProtKB-KW"/>
</dbReference>
<dbReference type="Pfam" id="PF23235">
    <property type="entry name" value="WHD_3rd_Lhr"/>
    <property type="match status" value="1"/>
</dbReference>
<keyword evidence="4 12" id="KW-0347">Helicase</keyword>
<feature type="compositionally biased region" description="Basic and acidic residues" evidence="9">
    <location>
        <begin position="1374"/>
        <end position="1385"/>
    </location>
</feature>
<feature type="compositionally biased region" description="Basic and acidic residues" evidence="9">
    <location>
        <begin position="1078"/>
        <end position="1087"/>
    </location>
</feature>
<dbReference type="PANTHER" id="PTHR47962">
    <property type="entry name" value="ATP-DEPENDENT HELICASE LHR-RELATED-RELATED"/>
    <property type="match status" value="1"/>
</dbReference>
<dbReference type="GO" id="GO:0004386">
    <property type="term" value="F:helicase activity"/>
    <property type="evidence" value="ECO:0007669"/>
    <property type="project" value="UniProtKB-KW"/>
</dbReference>
<dbReference type="EMBL" id="AP014936">
    <property type="protein sequence ID" value="BAU47355.1"/>
    <property type="molecule type" value="Genomic_DNA"/>
</dbReference>
<evidence type="ECO:0000259" key="11">
    <source>
        <dbReference type="PROSITE" id="PS51194"/>
    </source>
</evidence>
<dbReference type="InterPro" id="IPR055368">
    <property type="entry name" value="WH3_Lhr"/>
</dbReference>
<feature type="domain" description="Helicase ATP-binding" evidence="10">
    <location>
        <begin position="29"/>
        <end position="223"/>
    </location>
</feature>
<keyword evidence="8" id="KW-0413">Isomerase</keyword>
<dbReference type="Gene3D" id="3.40.50.300">
    <property type="entry name" value="P-loop containing nucleotide triphosphate hydrolases"/>
    <property type="match status" value="2"/>
</dbReference>
<gene>
    <name evidence="12" type="ORF">SVA_0776</name>
</gene>
<feature type="compositionally biased region" description="Polar residues" evidence="9">
    <location>
        <begin position="1089"/>
        <end position="1098"/>
    </location>
</feature>
<dbReference type="Pfam" id="PF23234">
    <property type="entry name" value="WHD_4th_Lhr"/>
    <property type="match status" value="1"/>
</dbReference>
<keyword evidence="3" id="KW-0378">Hydrolase</keyword>
<dbReference type="Pfam" id="PF19306">
    <property type="entry name" value="WHD_Lhr"/>
    <property type="match status" value="1"/>
</dbReference>
<evidence type="ECO:0000256" key="8">
    <source>
        <dbReference type="ARBA" id="ARBA00023235"/>
    </source>
</evidence>
<dbReference type="GO" id="GO:0003677">
    <property type="term" value="F:DNA binding"/>
    <property type="evidence" value="ECO:0007669"/>
    <property type="project" value="UniProtKB-KW"/>
</dbReference>
<name>A0A1B4V244_9GAMM</name>
<dbReference type="Pfam" id="PF00270">
    <property type="entry name" value="DEAD"/>
    <property type="match status" value="1"/>
</dbReference>
<feature type="domain" description="Helicase C-terminal" evidence="11">
    <location>
        <begin position="261"/>
        <end position="417"/>
    </location>
</feature>
<dbReference type="InterPro" id="IPR014001">
    <property type="entry name" value="Helicase_ATP-bd"/>
</dbReference>
<dbReference type="KEGG" id="sva:SVA_0776"/>
<dbReference type="SMART" id="SM00487">
    <property type="entry name" value="DEXDc"/>
    <property type="match status" value="1"/>
</dbReference>
<sequence>MTVTPFHPAVASWFRQTFHVPTEPQRAAWPAIAAGRHTLIAAPTGSGKTLAAFLAALDDLVRRGLAGGLADETHVLYVSPLKALSNDIEKNLQRPLTGIRQQLAHLKLPDVDVRVLVRTGDTTASERAAMAKRPPHVLITTPESLYLLLTSESGRAMLATVRTAIVDEIHAVAGTKRGAHLALSLERLAALAPRPVVRVGLSATQKPVEAVARFLVGAGGDAGAAPDCTIVDSGHVRNRDLALELPGSPLEAVMSTEVWEQIYDRLAHLIQAHRTTLVFVNTRRLAERVTRHLSERLGKEHVTSHHGSLSKESRFDAEQRLKEGRLRALVATASLELGIDIGEVDLVCQLGTPRSIGAFLQRVGRSGHAVGALPKGRLFPLSRDELVECAALLDSVHRGELDRLRIPEKPLDVLAQQIVAEVASREWGEDALYDTFRRAWPYRDLGVDEYRAVVRMLADGFSTRRGRRAAYLHRDAVNRRLRGRKGARLTALTCGGAIPDNADYRVVLEPTGTPIGTVNEDFAVESMTGDVFQLGNASYRVLKIEPGTMRVEDARGAPPSIPFWLGEAPARTDELSAAVSRLREALEQHLGHVTAESMKSAGEWLARTHHLARPGAEQIVEYLAAAKGVLGTLPTQRHIVLERFFDETGGMQLVIHSPYGSRINRAWGLSLRKRFCRKFNFELQAAATEDAIVLSLGETHSFPLEEVARYLKSNSVREILVQALLDAPVFTTRWRWVATTALAIKRFRGGRRNPTQLQRMDAEDLVAVVFPDSIACFENLAGDREVPDHPLVNQAVDDCLHEAMDVDGLVGLLRAIEAGEVQVLARDLPHPSPLAQEILNAKPYAFLDDAPLEERRTQAVMSRRWLDPLEAGRFAQLDLEAIERVRAEAWPEATSADELHDALMLMGFATEAEGVRSGWTPFFEELVAARRATRARLHPVTLWIAAENLPRLQAALPDVALDPPIAAPDDYATEQYTREGAFAEIVRGRLQALGPVRAAALAEPLAGDVGAVDGALLALEQEGFALRGQFTPVEGGTRGIVEVATHPHSFFREGKKEASRGAESTRETAEGSPHPHSFSREREKEASRGANTTPTESTTEWCERRLLARIHRYTVERLRAEIEPVAAADFLRFLFEWQGLTVEPKPEGPQALAAILEQLEGFEAAAIAWESGILSARMEAYDPDWLDALCRSGRIVWARLSPPKSAGGRERGATPVRGTPIALLHRRCLRAWQTAEAEPIDNVPLSPRARMVAVHLSRHGASFFEEIMSGTGLLKSEAEEGLRELVALGHAASDSYSGLRTLLLPAERRRSHPRRRRAVLYDIEDAGRWSLIHGAAGRTNDGAPPLSPERDRGAGAMPDPSRPLSLIPSPARGEGGEPRRAGARTEDNIEHVARTLLKRYGVVFRRIVEREADRLPPWLELLRVYRRLEARGEIRGGRFVAGFPGEQYAAPDAVATLRAIRKKPLDGRLLSLSAADPLNLVGIIAPGARVPALAGNRVLYRDGVPIAVQIGGEARFLTELAPAAQWEAHNALIRTQPASVARA</sequence>
<dbReference type="SUPFAM" id="SSF52540">
    <property type="entry name" value="P-loop containing nucleoside triphosphate hydrolases"/>
    <property type="match status" value="1"/>
</dbReference>
<evidence type="ECO:0000256" key="9">
    <source>
        <dbReference type="SAM" id="MobiDB-lite"/>
    </source>
</evidence>
<evidence type="ECO:0000256" key="7">
    <source>
        <dbReference type="ARBA" id="ARBA00023204"/>
    </source>
</evidence>
<dbReference type="GO" id="GO:0005524">
    <property type="term" value="F:ATP binding"/>
    <property type="evidence" value="ECO:0007669"/>
    <property type="project" value="UniProtKB-KW"/>
</dbReference>